<dbReference type="OrthoDB" id="2402896at2759"/>
<dbReference type="PANTHER" id="PTHR47718:SF12">
    <property type="entry name" value="PROTEIN FAR1-RELATED SEQUENCE"/>
    <property type="match status" value="1"/>
</dbReference>
<organism evidence="3 4">
    <name type="scientific">Mikania micrantha</name>
    <name type="common">bitter vine</name>
    <dbReference type="NCBI Taxonomy" id="192012"/>
    <lineage>
        <taxon>Eukaryota</taxon>
        <taxon>Viridiplantae</taxon>
        <taxon>Streptophyta</taxon>
        <taxon>Embryophyta</taxon>
        <taxon>Tracheophyta</taxon>
        <taxon>Spermatophyta</taxon>
        <taxon>Magnoliopsida</taxon>
        <taxon>eudicotyledons</taxon>
        <taxon>Gunneridae</taxon>
        <taxon>Pentapetalae</taxon>
        <taxon>asterids</taxon>
        <taxon>campanulids</taxon>
        <taxon>Asterales</taxon>
        <taxon>Asteraceae</taxon>
        <taxon>Asteroideae</taxon>
        <taxon>Heliantheae alliance</taxon>
        <taxon>Eupatorieae</taxon>
        <taxon>Mikania</taxon>
    </lineage>
</organism>
<accession>A0A5N6LSF1</accession>
<comment type="caution">
    <text evidence="3">The sequence shown here is derived from an EMBL/GenBank/DDBJ whole genome shotgun (WGS) entry which is preliminary data.</text>
</comment>
<proteinExistence type="predicted"/>
<name>A0A5N6LSF1_9ASTR</name>
<dbReference type="Proteomes" id="UP000326396">
    <property type="component" value="Linkage Group LG8"/>
</dbReference>
<gene>
    <name evidence="3" type="ORF">E3N88_37870</name>
</gene>
<reference evidence="3 4" key="1">
    <citation type="submission" date="2019-05" db="EMBL/GenBank/DDBJ databases">
        <title>Mikania micrantha, genome provides insights into the molecular mechanism of rapid growth.</title>
        <authorList>
            <person name="Liu B."/>
        </authorList>
    </citation>
    <scope>NUCLEOTIDE SEQUENCE [LARGE SCALE GENOMIC DNA]</scope>
    <source>
        <strain evidence="3">NLD-2019</strain>
        <tissue evidence="3">Leaf</tissue>
    </source>
</reference>
<evidence type="ECO:0000256" key="1">
    <source>
        <dbReference type="SAM" id="MobiDB-lite"/>
    </source>
</evidence>
<feature type="region of interest" description="Disordered" evidence="1">
    <location>
        <begin position="61"/>
        <end position="84"/>
    </location>
</feature>
<keyword evidence="4" id="KW-1185">Reference proteome</keyword>
<dbReference type="AlphaFoldDB" id="A0A5N6LSF1"/>
<dbReference type="InterPro" id="IPR004330">
    <property type="entry name" value="FAR1_DNA_bnd_dom"/>
</dbReference>
<dbReference type="PANTHER" id="PTHR47718">
    <property type="entry name" value="OS01G0519700 PROTEIN"/>
    <property type="match status" value="1"/>
</dbReference>
<evidence type="ECO:0000313" key="3">
    <source>
        <dbReference type="EMBL" id="KAD2804493.1"/>
    </source>
</evidence>
<protein>
    <recommendedName>
        <fullName evidence="2">FAR1 domain-containing protein</fullName>
    </recommendedName>
</protein>
<sequence length="515" mass="58399">MDSTLDLNTFDSLIASYNEESFVASEIEVHPINEDPVISVDEDHGYVPNLPLLREEYIDAPFGPPRGQELTTSEDVQQSRKANECSGFSVRVGQTKKSKSDQVTHKYLRCNKADRPQSKRTFDTLDESFMSVRNMSFQVTDCKAHIFVQVIEATSTFVIYKFVECHNHPLVETYNQDFTKAGRKLSFSTKQFMHHMTLNNIGPTIAHRLQVSMKGGHLNVNGTPIDFKNFSQAIRLFIGNRDSQLLLDRLRDRVKNLPYFFFDFSVVKGELRHVLWADEISRKKYEVFGDVLASDATYYTNKYNMIFVPFTGVDHHKNCVTFGAVHPINDDPILSVDEDDGYVPNLSLIHEECYEIPSNGDLDDHLVFPPEKEVTTSDDVQQSRKANVVLLALHIDLVNENVVYSATHHYKDNDVTDNSLPNHSMCLAALFVSTVAPNNDPTAVAKFSVMTNLIAIKIIDEEGMIVDEPFLSEKEVQIKRKVQQGVEQSSSHSKKHIPALENQFLFMIIADAVNK</sequence>
<dbReference type="Pfam" id="PF03101">
    <property type="entry name" value="FAR1"/>
    <property type="match status" value="1"/>
</dbReference>
<feature type="domain" description="FAR1" evidence="2">
    <location>
        <begin position="84"/>
        <end position="171"/>
    </location>
</feature>
<evidence type="ECO:0000259" key="2">
    <source>
        <dbReference type="Pfam" id="PF03101"/>
    </source>
</evidence>
<dbReference type="EMBL" id="SZYD01000018">
    <property type="protein sequence ID" value="KAD2804493.1"/>
    <property type="molecule type" value="Genomic_DNA"/>
</dbReference>
<evidence type="ECO:0000313" key="4">
    <source>
        <dbReference type="Proteomes" id="UP000326396"/>
    </source>
</evidence>